<proteinExistence type="predicted"/>
<dbReference type="SUPFAM" id="SSF55729">
    <property type="entry name" value="Acyl-CoA N-acyltransferases (Nat)"/>
    <property type="match status" value="1"/>
</dbReference>
<accession>A0ABU7V0V2</accession>
<dbReference type="PANTHER" id="PTHR43877">
    <property type="entry name" value="AMINOALKYLPHOSPHONATE N-ACETYLTRANSFERASE-RELATED-RELATED"/>
    <property type="match status" value="1"/>
</dbReference>
<protein>
    <submittedName>
        <fullName evidence="4">GNAT family N-acetyltransferase</fullName>
    </submittedName>
</protein>
<dbReference type="PANTHER" id="PTHR43877:SF2">
    <property type="entry name" value="AMINOALKYLPHOSPHONATE N-ACETYLTRANSFERASE-RELATED"/>
    <property type="match status" value="1"/>
</dbReference>
<dbReference type="Gene3D" id="3.40.630.30">
    <property type="match status" value="1"/>
</dbReference>
<dbReference type="Proteomes" id="UP001356170">
    <property type="component" value="Unassembled WGS sequence"/>
</dbReference>
<dbReference type="PROSITE" id="PS51186">
    <property type="entry name" value="GNAT"/>
    <property type="match status" value="1"/>
</dbReference>
<evidence type="ECO:0000256" key="1">
    <source>
        <dbReference type="ARBA" id="ARBA00022679"/>
    </source>
</evidence>
<keyword evidence="5" id="KW-1185">Reference proteome</keyword>
<dbReference type="Pfam" id="PF00583">
    <property type="entry name" value="Acetyltransf_1"/>
    <property type="match status" value="1"/>
</dbReference>
<reference evidence="4 5" key="1">
    <citation type="submission" date="2024-01" db="EMBL/GenBank/DDBJ databases">
        <title>Novel species of the genus Luteimonas isolated from rivers.</title>
        <authorList>
            <person name="Lu H."/>
        </authorList>
    </citation>
    <scope>NUCLEOTIDE SEQUENCE [LARGE SCALE GENOMIC DNA]</scope>
    <source>
        <strain evidence="4 5">FXH3W</strain>
    </source>
</reference>
<evidence type="ECO:0000313" key="5">
    <source>
        <dbReference type="Proteomes" id="UP001356170"/>
    </source>
</evidence>
<dbReference type="InterPro" id="IPR050832">
    <property type="entry name" value="Bact_Acetyltransf"/>
</dbReference>
<name>A0ABU7V0V2_9GAMM</name>
<feature type="domain" description="N-acetyltransferase" evidence="3">
    <location>
        <begin position="1"/>
        <end position="146"/>
    </location>
</feature>
<dbReference type="EMBL" id="JAZHBO010000002">
    <property type="protein sequence ID" value="MEF2156391.1"/>
    <property type="molecule type" value="Genomic_DNA"/>
</dbReference>
<keyword evidence="2" id="KW-0012">Acyltransferase</keyword>
<keyword evidence="1" id="KW-0808">Transferase</keyword>
<gene>
    <name evidence="4" type="ORF">V3390_09175</name>
</gene>
<comment type="caution">
    <text evidence="4">The sequence shown here is derived from an EMBL/GenBank/DDBJ whole genome shotgun (WGS) entry which is preliminary data.</text>
</comment>
<evidence type="ECO:0000256" key="2">
    <source>
        <dbReference type="ARBA" id="ARBA00023315"/>
    </source>
</evidence>
<sequence length="146" mass="16089">MIRAATLDDVGAIVDMARKFYATTDYANFAPFDETAMTHLVAGLVDHVLLIAEQDGQPVGMVGLMVSPFLFSPSQTFATEIVWWVEESARSNGVGIELLRAVEPACKQKGCTSIQMMHLATSPKQAGLLYQRLGYRHSETSYFKVI</sequence>
<evidence type="ECO:0000259" key="3">
    <source>
        <dbReference type="PROSITE" id="PS51186"/>
    </source>
</evidence>
<dbReference type="InterPro" id="IPR000182">
    <property type="entry name" value="GNAT_dom"/>
</dbReference>
<dbReference type="InterPro" id="IPR016181">
    <property type="entry name" value="Acyl_CoA_acyltransferase"/>
</dbReference>
<dbReference type="RefSeq" id="WP_331704181.1">
    <property type="nucleotide sequence ID" value="NZ_JAZHBO010000002.1"/>
</dbReference>
<dbReference type="CDD" id="cd04301">
    <property type="entry name" value="NAT_SF"/>
    <property type="match status" value="1"/>
</dbReference>
<evidence type="ECO:0000313" key="4">
    <source>
        <dbReference type="EMBL" id="MEF2156391.1"/>
    </source>
</evidence>
<organism evidence="4 5">
    <name type="scientific">Aquilutibacter rugosus</name>
    <dbReference type="NCBI Taxonomy" id="3115820"/>
    <lineage>
        <taxon>Bacteria</taxon>
        <taxon>Pseudomonadati</taxon>
        <taxon>Pseudomonadota</taxon>
        <taxon>Gammaproteobacteria</taxon>
        <taxon>Lysobacterales</taxon>
        <taxon>Lysobacteraceae</taxon>
        <taxon>Aquilutibacter</taxon>
    </lineage>
</organism>